<dbReference type="PROSITE" id="PS00518">
    <property type="entry name" value="ZF_RING_1"/>
    <property type="match status" value="1"/>
</dbReference>
<dbReference type="Pfam" id="PF00097">
    <property type="entry name" value="zf-C3HC4"/>
    <property type="match status" value="1"/>
</dbReference>
<keyword evidence="13" id="KW-1185">Reference proteome</keyword>
<dbReference type="SMART" id="SM00487">
    <property type="entry name" value="DEXDc"/>
    <property type="match status" value="1"/>
</dbReference>
<protein>
    <submittedName>
        <fullName evidence="12">Uncharacterized protein</fullName>
    </submittedName>
</protein>
<feature type="compositionally biased region" description="Basic residues" evidence="7">
    <location>
        <begin position="377"/>
        <end position="387"/>
    </location>
</feature>
<sequence length="1729" mass="188429">MLTKDATCFELPALTIQACSSWHPTSSMVESLAVKSHAGRIQLLQTTAGKEQVLGIGAPATGFHKRVWDAALLMAKLKLLHIQVHTLAADLASGVSQTLAPTSMAVRASARLTLPAHSAGELPEISHAAYMAASMLRQHIASLQPQVSESLGDTSMTGRDEEADVAGAADLVPDHAQDLPGEQLDVRDRIYDMVRPLDWMQEAPEPPGLACTMRGYQRRALAWMTSREAGRAAGQGSSSDAASSSAAAASGAAIWNGTSHPSWERACLPSGMPFYHNWRIGALQWQPPPAPEQLRGGVLADEMGLGKTVVCLALILQNAASSRRAPGQGGTLIAATPALMGQWESEAQRHAPGLKVTVYDGLAKKVADKDADDSAGAKKKKRRSFKKMSREERFKTSAEVWEAQAAVVERSSKQAASSAPDEQTAEGGGGSQQHSVYQAQIERLTAADVVLVPYGVLSQEVHQARVAHGKNRSLRHAKRYVVDDSPLTAISWWRLMLDEAQNVGDGFSQVGDMAAMVQARARWVVTGTPIGSGGLSDLHGLLRVLQHDPFQDRQLWQACIAKPYARDEPWALERLEAVLKPIMWRNDKISVGDELKLPPRTLDRVPVHFGDGERLFYGKVQDAAVPIRQALAVTADPDSPHGTHDSPPSSPRALSAVQQRKQMHAARKAEEAAGTAVLQLRRCCDHPQLTSFWRQLGQEMQLQGAGRAGVLTIAEANARLADFEQNKLQAMERELCAQLTTLAVLLLSEADGTADQPQPKQVTTKGKGKKRAAETGEAKETPRKRKKTDDGATEAQSPEELRMEALQLLRKSYVVSQNGIQGTWGEEATFVLNANAIRAWRPIEVNVYELLVELLESTGADRLETEDPARLRAGAEAKLAEITEVQTMAAEARKAAVAQLQHQVEACQARAVKQCAIALEARWTHEMPQDPQQWAAELVQTYEGCKAQDSLASYAQDQVQRAAVTEMLRPLEEALIERKALLECICMPPVLNSHAAGCDAVIAALQGQASQGPSMPHPAALQQVPEHMLMEMACRPARRREAMLAASHIRSRDVTSTMLALSLVRRMRTDLRREMGRLSDRQSKASRVLAQHGLSASTAALEAVCAQLDFVRSLRELYSAELAAHVAAYNLDQANREARTAARAVSSNQKGMTRAALHKDIYERERKCKDALHQQRFIRQTAISEPAQVAEDPGTSVPERTLAEPLARPGSWQAGTHARTGLAACIGGWSLPSSQPSSVAPTSLPEQALRQRSLKPDNTDVSGSQLCSTQQPWASAPAGLASAEDVRLKRQAFLDKVQSREGPLSDNSSVSEDEILREHSLACENTTRLAQHRKDSSSGEREQRTQEAEHASSIEKAEQAGADGGSSEQSWALQLQDAPQQSVPAGAVEKAVEDHSCTSPMRKEEQVGVEGSSFQQPATLREQDNATEGALSSVPTAMVEDRMHASDNRQGHQQETCGICFNTMLHICLLPCGHRMCESCYQTHYNRGMKRLQCVWCRKLFAASGINAAVVCPAGKPQHVRQDDPKYAMVYVQGDYGAKIDALLRRLLWLKEKQPDIKSLVFSQWKDALLVVSKALSAHSIGHVSLTGGRQGKGPRTVIKQFQEDPEVKVFLLTRGQGAAGLTLTQASYVFLLEPSLNVAVEQQALARVHRFGQTRPVRIVRFICHETVEEEVVREAESKQALLTEAAQNTGTEAQRQEDVSSGQVRRLLEAALRHRMSLSSPSRTAPV</sequence>
<organism evidence="12 13">
    <name type="scientific">Coccomyxa viridis</name>
    <dbReference type="NCBI Taxonomy" id="1274662"/>
    <lineage>
        <taxon>Eukaryota</taxon>
        <taxon>Viridiplantae</taxon>
        <taxon>Chlorophyta</taxon>
        <taxon>core chlorophytes</taxon>
        <taxon>Trebouxiophyceae</taxon>
        <taxon>Trebouxiophyceae incertae sedis</taxon>
        <taxon>Coccomyxaceae</taxon>
        <taxon>Coccomyxa</taxon>
    </lineage>
</organism>
<feature type="compositionally biased region" description="Polar residues" evidence="7">
    <location>
        <begin position="1366"/>
        <end position="1383"/>
    </location>
</feature>
<accession>A0AAV1IMR4</accession>
<dbReference type="SUPFAM" id="SSF57850">
    <property type="entry name" value="RING/U-box"/>
    <property type="match status" value="1"/>
</dbReference>
<dbReference type="InterPro" id="IPR027417">
    <property type="entry name" value="P-loop_NTPase"/>
</dbReference>
<evidence type="ECO:0000256" key="1">
    <source>
        <dbReference type="ARBA" id="ARBA00008438"/>
    </source>
</evidence>
<name>A0AAV1IMR4_9CHLO</name>
<evidence type="ECO:0000259" key="11">
    <source>
        <dbReference type="PROSITE" id="PS51194"/>
    </source>
</evidence>
<dbReference type="PROSITE" id="PS51194">
    <property type="entry name" value="HELICASE_CTER"/>
    <property type="match status" value="1"/>
</dbReference>
<dbReference type="PROSITE" id="PS50020">
    <property type="entry name" value="WW_DOMAIN_2"/>
    <property type="match status" value="1"/>
</dbReference>
<feature type="compositionally biased region" description="Basic and acidic residues" evidence="7">
    <location>
        <begin position="1390"/>
        <end position="1406"/>
    </location>
</feature>
<feature type="domain" description="Helicase C-terminal" evidence="11">
    <location>
        <begin position="1542"/>
        <end position="1699"/>
    </location>
</feature>
<dbReference type="SMART" id="SM00490">
    <property type="entry name" value="HELICc"/>
    <property type="match status" value="1"/>
</dbReference>
<dbReference type="InterPro" id="IPR001841">
    <property type="entry name" value="Znf_RING"/>
</dbReference>
<dbReference type="SUPFAM" id="SSF52540">
    <property type="entry name" value="P-loop containing nucleoside triphosphate hydrolases"/>
    <property type="match status" value="2"/>
</dbReference>
<dbReference type="InterPro" id="IPR000330">
    <property type="entry name" value="SNF2_N"/>
</dbReference>
<feature type="domain" description="WW" evidence="8">
    <location>
        <begin position="257"/>
        <end position="290"/>
    </location>
</feature>
<dbReference type="PROSITE" id="PS51192">
    <property type="entry name" value="HELICASE_ATP_BIND_1"/>
    <property type="match status" value="1"/>
</dbReference>
<dbReference type="InterPro" id="IPR038718">
    <property type="entry name" value="SNF2-like_sf"/>
</dbReference>
<dbReference type="Gene3D" id="3.30.40.10">
    <property type="entry name" value="Zinc/RING finger domain, C3HC4 (zinc finger)"/>
    <property type="match status" value="1"/>
</dbReference>
<feature type="compositionally biased region" description="Basic and acidic residues" evidence="7">
    <location>
        <begin position="1332"/>
        <end position="1358"/>
    </location>
</feature>
<dbReference type="CDD" id="cd18793">
    <property type="entry name" value="SF2_C_SNF"/>
    <property type="match status" value="1"/>
</dbReference>
<dbReference type="EMBL" id="CAUYUE010000016">
    <property type="protein sequence ID" value="CAK0787303.1"/>
    <property type="molecule type" value="Genomic_DNA"/>
</dbReference>
<feature type="region of interest" description="Disordered" evidence="7">
    <location>
        <begin position="1321"/>
        <end position="1427"/>
    </location>
</feature>
<feature type="region of interest" description="Disordered" evidence="7">
    <location>
        <begin position="752"/>
        <end position="800"/>
    </location>
</feature>
<dbReference type="Gene3D" id="3.40.50.300">
    <property type="entry name" value="P-loop containing nucleotide triphosphate hydrolases"/>
    <property type="match status" value="1"/>
</dbReference>
<keyword evidence="4" id="KW-0378">Hydrolase</keyword>
<dbReference type="PANTHER" id="PTHR45865:SF1">
    <property type="entry name" value="E3 UBIQUITIN-PROTEIN LIGASE SHPRH"/>
    <property type="match status" value="1"/>
</dbReference>
<dbReference type="Pfam" id="PF00271">
    <property type="entry name" value="Helicase_C"/>
    <property type="match status" value="1"/>
</dbReference>
<evidence type="ECO:0000256" key="5">
    <source>
        <dbReference type="ARBA" id="ARBA00022833"/>
    </source>
</evidence>
<dbReference type="Pfam" id="PF00176">
    <property type="entry name" value="SNF2-rel_dom"/>
    <property type="match status" value="1"/>
</dbReference>
<evidence type="ECO:0000256" key="2">
    <source>
        <dbReference type="ARBA" id="ARBA00022723"/>
    </source>
</evidence>
<dbReference type="GO" id="GO:0008270">
    <property type="term" value="F:zinc ion binding"/>
    <property type="evidence" value="ECO:0007669"/>
    <property type="project" value="UniProtKB-KW"/>
</dbReference>
<keyword evidence="2" id="KW-0479">Metal-binding</keyword>
<dbReference type="CDD" id="cd16449">
    <property type="entry name" value="RING-HC"/>
    <property type="match status" value="1"/>
</dbReference>
<evidence type="ECO:0000313" key="12">
    <source>
        <dbReference type="EMBL" id="CAK0787303.1"/>
    </source>
</evidence>
<dbReference type="GO" id="GO:0005524">
    <property type="term" value="F:ATP binding"/>
    <property type="evidence" value="ECO:0007669"/>
    <property type="project" value="InterPro"/>
</dbReference>
<dbReference type="PANTHER" id="PTHR45865">
    <property type="entry name" value="E3 UBIQUITIN-PROTEIN LIGASE SHPRH FAMILY MEMBER"/>
    <property type="match status" value="1"/>
</dbReference>
<reference evidence="12 13" key="1">
    <citation type="submission" date="2023-10" db="EMBL/GenBank/DDBJ databases">
        <authorList>
            <person name="Maclean D."/>
            <person name="Macfadyen A."/>
        </authorList>
    </citation>
    <scope>NUCLEOTIDE SEQUENCE [LARGE SCALE GENOMIC DNA]</scope>
</reference>
<proteinExistence type="inferred from homology"/>
<feature type="domain" description="Helicase ATP-binding" evidence="10">
    <location>
        <begin position="288"/>
        <end position="547"/>
    </location>
</feature>
<keyword evidence="5" id="KW-0862">Zinc</keyword>
<gene>
    <name evidence="12" type="ORF">CVIRNUC_010521</name>
</gene>
<evidence type="ECO:0000259" key="9">
    <source>
        <dbReference type="PROSITE" id="PS50089"/>
    </source>
</evidence>
<dbReference type="InterPro" id="IPR001650">
    <property type="entry name" value="Helicase_C-like"/>
</dbReference>
<feature type="region of interest" description="Disordered" evidence="7">
    <location>
        <begin position="411"/>
        <end position="434"/>
    </location>
</feature>
<dbReference type="InterPro" id="IPR049730">
    <property type="entry name" value="SNF2/RAD54-like_C"/>
</dbReference>
<evidence type="ECO:0000259" key="8">
    <source>
        <dbReference type="PROSITE" id="PS50020"/>
    </source>
</evidence>
<dbReference type="InterPro" id="IPR001202">
    <property type="entry name" value="WW_dom"/>
</dbReference>
<feature type="region of interest" description="Disordered" evidence="7">
    <location>
        <begin position="369"/>
        <end position="390"/>
    </location>
</feature>
<feature type="region of interest" description="Disordered" evidence="7">
    <location>
        <begin position="635"/>
        <end position="655"/>
    </location>
</feature>
<comment type="similarity">
    <text evidence="1">Belongs to the SNF2/RAD54 helicase family. RAD16 subfamily.</text>
</comment>
<evidence type="ECO:0000256" key="6">
    <source>
        <dbReference type="PROSITE-ProRule" id="PRU00175"/>
    </source>
</evidence>
<dbReference type="InterPro" id="IPR052583">
    <property type="entry name" value="ATP-helicase/E3_Ub-Ligase"/>
</dbReference>
<dbReference type="InterPro" id="IPR017907">
    <property type="entry name" value="Znf_RING_CS"/>
</dbReference>
<evidence type="ECO:0000259" key="10">
    <source>
        <dbReference type="PROSITE" id="PS51192"/>
    </source>
</evidence>
<evidence type="ECO:0000256" key="3">
    <source>
        <dbReference type="ARBA" id="ARBA00022771"/>
    </source>
</evidence>
<dbReference type="Proteomes" id="UP001314263">
    <property type="component" value="Unassembled WGS sequence"/>
</dbReference>
<dbReference type="PROSITE" id="PS50089">
    <property type="entry name" value="ZF_RING_2"/>
    <property type="match status" value="1"/>
</dbReference>
<feature type="region of interest" description="Disordered" evidence="7">
    <location>
        <begin position="1252"/>
        <end position="1278"/>
    </location>
</feature>
<evidence type="ECO:0000256" key="7">
    <source>
        <dbReference type="SAM" id="MobiDB-lite"/>
    </source>
</evidence>
<dbReference type="InterPro" id="IPR013083">
    <property type="entry name" value="Znf_RING/FYVE/PHD"/>
</dbReference>
<dbReference type="InterPro" id="IPR014001">
    <property type="entry name" value="Helicase_ATP-bd"/>
</dbReference>
<dbReference type="InterPro" id="IPR018957">
    <property type="entry name" value="Znf_C3HC4_RING-type"/>
</dbReference>
<dbReference type="GO" id="GO:0016787">
    <property type="term" value="F:hydrolase activity"/>
    <property type="evidence" value="ECO:0007669"/>
    <property type="project" value="UniProtKB-KW"/>
</dbReference>
<keyword evidence="3 6" id="KW-0863">Zinc-finger</keyword>
<dbReference type="Gene3D" id="3.40.50.10810">
    <property type="entry name" value="Tandem AAA-ATPase domain"/>
    <property type="match status" value="2"/>
</dbReference>
<comment type="caution">
    <text evidence="12">The sequence shown here is derived from an EMBL/GenBank/DDBJ whole genome shotgun (WGS) entry which is preliminary data.</text>
</comment>
<feature type="domain" description="RING-type" evidence="9">
    <location>
        <begin position="1457"/>
        <end position="1498"/>
    </location>
</feature>
<feature type="compositionally biased region" description="Polar residues" evidence="7">
    <location>
        <begin position="1259"/>
        <end position="1273"/>
    </location>
</feature>
<feature type="compositionally biased region" description="Polar residues" evidence="7">
    <location>
        <begin position="755"/>
        <end position="764"/>
    </location>
</feature>
<evidence type="ECO:0000313" key="13">
    <source>
        <dbReference type="Proteomes" id="UP001314263"/>
    </source>
</evidence>
<evidence type="ECO:0000256" key="4">
    <source>
        <dbReference type="ARBA" id="ARBA00022801"/>
    </source>
</evidence>
<feature type="compositionally biased region" description="Basic and acidic residues" evidence="7">
    <location>
        <begin position="771"/>
        <end position="781"/>
    </location>
</feature>